<dbReference type="Gene3D" id="2.60.40.10">
    <property type="entry name" value="Immunoglobulins"/>
    <property type="match status" value="1"/>
</dbReference>
<name>A0A3Q1EZ63_9TELE</name>
<proteinExistence type="predicted"/>
<keyword evidence="3" id="KW-0393">Immunoglobulin domain</keyword>
<keyword evidence="2" id="KW-0472">Membrane</keyword>
<keyword evidence="6" id="KW-1185">Reference proteome</keyword>
<accession>A0A3Q1EZ63</accession>
<dbReference type="PROSITE" id="PS50835">
    <property type="entry name" value="IG_LIKE"/>
    <property type="match status" value="1"/>
</dbReference>
<dbReference type="GO" id="GO:0005102">
    <property type="term" value="F:signaling receptor binding"/>
    <property type="evidence" value="ECO:0007669"/>
    <property type="project" value="TreeGrafter"/>
</dbReference>
<dbReference type="InterPro" id="IPR036179">
    <property type="entry name" value="Ig-like_dom_sf"/>
</dbReference>
<evidence type="ECO:0000259" key="4">
    <source>
        <dbReference type="PROSITE" id="PS50835"/>
    </source>
</evidence>
<reference evidence="5" key="1">
    <citation type="submission" date="2025-08" db="UniProtKB">
        <authorList>
            <consortium name="Ensembl"/>
        </authorList>
    </citation>
    <scope>IDENTIFICATION</scope>
</reference>
<feature type="domain" description="Ig-like" evidence="4">
    <location>
        <begin position="1"/>
        <end position="65"/>
    </location>
</feature>
<organism evidence="5 6">
    <name type="scientific">Acanthochromis polyacanthus</name>
    <name type="common">spiny chromis</name>
    <dbReference type="NCBI Taxonomy" id="80966"/>
    <lineage>
        <taxon>Eukaryota</taxon>
        <taxon>Metazoa</taxon>
        <taxon>Chordata</taxon>
        <taxon>Craniata</taxon>
        <taxon>Vertebrata</taxon>
        <taxon>Euteleostomi</taxon>
        <taxon>Actinopterygii</taxon>
        <taxon>Neopterygii</taxon>
        <taxon>Teleostei</taxon>
        <taxon>Neoteleostei</taxon>
        <taxon>Acanthomorphata</taxon>
        <taxon>Ovalentaria</taxon>
        <taxon>Pomacentridae</taxon>
        <taxon>Acanthochromis</taxon>
    </lineage>
</organism>
<evidence type="ECO:0000256" key="3">
    <source>
        <dbReference type="ARBA" id="ARBA00023319"/>
    </source>
</evidence>
<dbReference type="GO" id="GO:0001817">
    <property type="term" value="P:regulation of cytokine production"/>
    <property type="evidence" value="ECO:0007669"/>
    <property type="project" value="TreeGrafter"/>
</dbReference>
<comment type="subcellular location">
    <subcellularLocation>
        <location evidence="1">Membrane</location>
    </subcellularLocation>
</comment>
<dbReference type="Ensembl" id="ENSAPOT00000016808.1">
    <property type="protein sequence ID" value="ENSAPOP00000000470.1"/>
    <property type="gene ID" value="ENSAPOG00000001661.1"/>
</dbReference>
<evidence type="ECO:0000313" key="6">
    <source>
        <dbReference type="Proteomes" id="UP000257200"/>
    </source>
</evidence>
<sequence length="88" mass="10284">MAVEWTRPGLDPEYVHVHQDGRLVYHNQNPWYQYRTVLFVDQMINGNVSLKLFSVKMSDAGKYSCYLPSLWRESLVQLTVGKKTCCSR</sequence>
<dbReference type="InterPro" id="IPR007110">
    <property type="entry name" value="Ig-like_dom"/>
</dbReference>
<reference evidence="5" key="2">
    <citation type="submission" date="2025-09" db="UniProtKB">
        <authorList>
            <consortium name="Ensembl"/>
        </authorList>
    </citation>
    <scope>IDENTIFICATION</scope>
</reference>
<dbReference type="InterPro" id="IPR013783">
    <property type="entry name" value="Ig-like_fold"/>
</dbReference>
<dbReference type="STRING" id="80966.ENSAPOP00000000470"/>
<dbReference type="GeneTree" id="ENSGT01120000272639"/>
<dbReference type="AlphaFoldDB" id="A0A3Q1EZ63"/>
<dbReference type="InterPro" id="IPR050504">
    <property type="entry name" value="IgSF_BTN/MOG"/>
</dbReference>
<dbReference type="SUPFAM" id="SSF48726">
    <property type="entry name" value="Immunoglobulin"/>
    <property type="match status" value="1"/>
</dbReference>
<protein>
    <recommendedName>
        <fullName evidence="4">Ig-like domain-containing protein</fullName>
    </recommendedName>
</protein>
<dbReference type="Proteomes" id="UP000257200">
    <property type="component" value="Unplaced"/>
</dbReference>
<dbReference type="GO" id="GO:0009897">
    <property type="term" value="C:external side of plasma membrane"/>
    <property type="evidence" value="ECO:0007669"/>
    <property type="project" value="TreeGrafter"/>
</dbReference>
<evidence type="ECO:0000313" key="5">
    <source>
        <dbReference type="Ensembl" id="ENSAPOP00000000470.1"/>
    </source>
</evidence>
<dbReference type="PANTHER" id="PTHR24100:SF151">
    <property type="entry name" value="ICOS LIGAND"/>
    <property type="match status" value="1"/>
</dbReference>
<dbReference type="PANTHER" id="PTHR24100">
    <property type="entry name" value="BUTYROPHILIN"/>
    <property type="match status" value="1"/>
</dbReference>
<evidence type="ECO:0000256" key="2">
    <source>
        <dbReference type="ARBA" id="ARBA00023136"/>
    </source>
</evidence>
<evidence type="ECO:0000256" key="1">
    <source>
        <dbReference type="ARBA" id="ARBA00004370"/>
    </source>
</evidence>
<dbReference type="GO" id="GO:0050852">
    <property type="term" value="P:T cell receptor signaling pathway"/>
    <property type="evidence" value="ECO:0007669"/>
    <property type="project" value="TreeGrafter"/>
</dbReference>
<dbReference type="InParanoid" id="A0A3Q1EZ63"/>